<evidence type="ECO:0000313" key="2">
    <source>
        <dbReference type="Proteomes" id="UP000236370"/>
    </source>
</evidence>
<dbReference type="AlphaFoldDB" id="A0A2J8NJT6"/>
<comment type="caution">
    <text evidence="1">The sequence shown here is derived from an EMBL/GenBank/DDBJ whole genome shotgun (WGS) entry which is preliminary data.</text>
</comment>
<organism evidence="1 2">
    <name type="scientific">Pan troglodytes</name>
    <name type="common">Chimpanzee</name>
    <dbReference type="NCBI Taxonomy" id="9598"/>
    <lineage>
        <taxon>Eukaryota</taxon>
        <taxon>Metazoa</taxon>
        <taxon>Chordata</taxon>
        <taxon>Craniata</taxon>
        <taxon>Vertebrata</taxon>
        <taxon>Euteleostomi</taxon>
        <taxon>Mammalia</taxon>
        <taxon>Eutheria</taxon>
        <taxon>Euarchontoglires</taxon>
        <taxon>Primates</taxon>
        <taxon>Haplorrhini</taxon>
        <taxon>Catarrhini</taxon>
        <taxon>Hominidae</taxon>
        <taxon>Pan</taxon>
    </lineage>
</organism>
<dbReference type="Proteomes" id="UP000236370">
    <property type="component" value="Unassembled WGS sequence"/>
</dbReference>
<name>A0A2J8NJT6_PANTR</name>
<accession>A0A2J8NJT6</accession>
<evidence type="ECO:0000313" key="1">
    <source>
        <dbReference type="EMBL" id="PNI72030.1"/>
    </source>
</evidence>
<gene>
    <name evidence="1" type="ORF">CK820_G0010108</name>
</gene>
<protein>
    <submittedName>
        <fullName evidence="1">CCDC69 isoform 8</fullName>
    </submittedName>
</protein>
<dbReference type="EMBL" id="NBAG03000228">
    <property type="protein sequence ID" value="PNI72030.1"/>
    <property type="molecule type" value="Genomic_DNA"/>
</dbReference>
<sequence>MGCRHSRLSSCKPPKKAILPSLLQPPLHCLPKNRGWCGGLQVLTQAS</sequence>
<reference evidence="1 2" key="1">
    <citation type="submission" date="2017-12" db="EMBL/GenBank/DDBJ databases">
        <title>High-resolution comparative analysis of great ape genomes.</title>
        <authorList>
            <person name="Pollen A."/>
            <person name="Hastie A."/>
            <person name="Hormozdiari F."/>
            <person name="Dougherty M."/>
            <person name="Liu R."/>
            <person name="Chaisson M."/>
            <person name="Hoppe E."/>
            <person name="Hill C."/>
            <person name="Pang A."/>
            <person name="Hillier L."/>
            <person name="Baker C."/>
            <person name="Armstrong J."/>
            <person name="Shendure J."/>
            <person name="Paten B."/>
            <person name="Wilson R."/>
            <person name="Chao H."/>
            <person name="Schneider V."/>
            <person name="Ventura M."/>
            <person name="Kronenberg Z."/>
            <person name="Murali S."/>
            <person name="Gordon D."/>
            <person name="Cantsilieris S."/>
            <person name="Munson K."/>
            <person name="Nelson B."/>
            <person name="Raja A."/>
            <person name="Underwood J."/>
            <person name="Diekhans M."/>
            <person name="Fiddes I."/>
            <person name="Haussler D."/>
            <person name="Eichler E."/>
        </authorList>
    </citation>
    <scope>NUCLEOTIDE SEQUENCE [LARGE SCALE GENOMIC DNA]</scope>
    <source>
        <strain evidence="1">Yerkes chimp pedigree #C0471</strain>
    </source>
</reference>
<proteinExistence type="predicted"/>